<evidence type="ECO:0000256" key="8">
    <source>
        <dbReference type="ARBA" id="ARBA00022823"/>
    </source>
</evidence>
<evidence type="ECO:0000256" key="10">
    <source>
        <dbReference type="ARBA" id="ARBA00052761"/>
    </source>
</evidence>
<dbReference type="GO" id="GO:0004149">
    <property type="term" value="F:dihydrolipoyllysine-residue succinyltransferase activity"/>
    <property type="evidence" value="ECO:0007669"/>
    <property type="project" value="UniProtKB-EC"/>
</dbReference>
<dbReference type="Gene3D" id="2.40.50.100">
    <property type="match status" value="1"/>
</dbReference>
<dbReference type="Gene3D" id="3.30.559.10">
    <property type="entry name" value="Chloramphenicol acetyltransferase-like domain"/>
    <property type="match status" value="1"/>
</dbReference>
<dbReference type="Pfam" id="PF00364">
    <property type="entry name" value="Biotin_lipoyl"/>
    <property type="match status" value="1"/>
</dbReference>
<comment type="similarity">
    <text evidence="4">Belongs to the 2-oxoacid dehydrogenase family.</text>
</comment>
<comment type="catalytic activity">
    <reaction evidence="10">
        <text>N(6)-[(R)-dihydrolipoyl]-L-lysyl-[protein] + succinyl-CoA = N(6)-[(R)-S(8)-succinyldihydrolipoyl]-L-lysyl-[protein] + CoA</text>
        <dbReference type="Rhea" id="RHEA:15213"/>
        <dbReference type="Rhea" id="RHEA-COMP:10475"/>
        <dbReference type="Rhea" id="RHEA-COMP:20092"/>
        <dbReference type="ChEBI" id="CHEBI:57287"/>
        <dbReference type="ChEBI" id="CHEBI:57292"/>
        <dbReference type="ChEBI" id="CHEBI:83100"/>
        <dbReference type="ChEBI" id="CHEBI:83120"/>
        <dbReference type="EC" id="2.3.1.61"/>
    </reaction>
</comment>
<evidence type="ECO:0000256" key="6">
    <source>
        <dbReference type="ARBA" id="ARBA00022532"/>
    </source>
</evidence>
<evidence type="ECO:0000256" key="1">
    <source>
        <dbReference type="ARBA" id="ARBA00001938"/>
    </source>
</evidence>
<dbReference type="PROSITE" id="PS50968">
    <property type="entry name" value="BIOTINYL_LIPOYL"/>
    <property type="match status" value="1"/>
</dbReference>
<dbReference type="InterPro" id="IPR000089">
    <property type="entry name" value="Biotin_lipoyl"/>
</dbReference>
<evidence type="ECO:0000256" key="11">
    <source>
        <dbReference type="NCBIfam" id="TIGR01347"/>
    </source>
</evidence>
<evidence type="ECO:0000256" key="2">
    <source>
        <dbReference type="ARBA" id="ARBA00004052"/>
    </source>
</evidence>
<evidence type="ECO:0000313" key="13">
    <source>
        <dbReference type="EMBL" id="WAH43607.1"/>
    </source>
</evidence>
<dbReference type="InterPro" id="IPR023213">
    <property type="entry name" value="CAT-like_dom_sf"/>
</dbReference>
<dbReference type="SUPFAM" id="SSF52777">
    <property type="entry name" value="CoA-dependent acyltransferases"/>
    <property type="match status" value="1"/>
</dbReference>
<dbReference type="PROSITE" id="PS00189">
    <property type="entry name" value="LIPOYL"/>
    <property type="match status" value="1"/>
</dbReference>
<dbReference type="InterPro" id="IPR011053">
    <property type="entry name" value="Single_hybrid_motif"/>
</dbReference>
<dbReference type="PANTHER" id="PTHR43416:SF5">
    <property type="entry name" value="DIHYDROLIPOYLLYSINE-RESIDUE SUCCINYLTRANSFERASE COMPONENT OF 2-OXOGLUTARATE DEHYDROGENASE COMPLEX, MITOCHONDRIAL"/>
    <property type="match status" value="1"/>
</dbReference>
<dbReference type="InterPro" id="IPR006255">
    <property type="entry name" value="SucB"/>
</dbReference>
<evidence type="ECO:0000313" key="14">
    <source>
        <dbReference type="Proteomes" id="UP001164761"/>
    </source>
</evidence>
<feature type="domain" description="Lipoyl-binding" evidence="12">
    <location>
        <begin position="1"/>
        <end position="76"/>
    </location>
</feature>
<evidence type="ECO:0000256" key="9">
    <source>
        <dbReference type="ARBA" id="ARBA00023315"/>
    </source>
</evidence>
<dbReference type="InterPro" id="IPR003016">
    <property type="entry name" value="2-oxoA_DH_lipoyl-BS"/>
</dbReference>
<organism evidence="13 14">
    <name type="scientific">Alicyclobacillus fastidiosus</name>
    <dbReference type="NCBI Taxonomy" id="392011"/>
    <lineage>
        <taxon>Bacteria</taxon>
        <taxon>Bacillati</taxon>
        <taxon>Bacillota</taxon>
        <taxon>Bacilli</taxon>
        <taxon>Bacillales</taxon>
        <taxon>Alicyclobacillaceae</taxon>
        <taxon>Alicyclobacillus</taxon>
    </lineage>
</organism>
<dbReference type="NCBIfam" id="TIGR01347">
    <property type="entry name" value="sucB"/>
    <property type="match status" value="1"/>
</dbReference>
<dbReference type="Proteomes" id="UP001164761">
    <property type="component" value="Chromosome"/>
</dbReference>
<dbReference type="PANTHER" id="PTHR43416">
    <property type="entry name" value="DIHYDROLIPOYLLYSINE-RESIDUE SUCCINYLTRANSFERASE COMPONENT OF 2-OXOGLUTARATE DEHYDROGENASE COMPLEX, MITOCHONDRIAL-RELATED"/>
    <property type="match status" value="1"/>
</dbReference>
<comment type="function">
    <text evidence="2">E2 component of the 2-oxoglutarate dehydrogenase (OGDH) complex which catalyzes the second step in the conversion of 2-oxoglutarate to succinyl-CoA and CO(2).</text>
</comment>
<dbReference type="RefSeq" id="WP_268007486.1">
    <property type="nucleotide sequence ID" value="NZ_BSUT01000001.1"/>
</dbReference>
<evidence type="ECO:0000256" key="4">
    <source>
        <dbReference type="ARBA" id="ARBA00007317"/>
    </source>
</evidence>
<evidence type="ECO:0000256" key="7">
    <source>
        <dbReference type="ARBA" id="ARBA00022679"/>
    </source>
</evidence>
<keyword evidence="9 13" id="KW-0012">Acyltransferase</keyword>
<sequence length="404" mass="42603">MAEVKVPTLGESIVEATIGQWLKNEGDAVESGEAIAELETDKVNVEVIAEESGVLATIAKQTGDTVAIGDTIAVIQAGTGAAPSVAPAPAKQEAVKVDTPSTTAASVPAQAPTVPPVASGVRATPSVRRAALEQGVDVNQVQTGRVELASLTAAPAPAPKVQPAVQNAAADRADEERVRMTRRRITIAKRLVEVQHTAAMLTTFNEVDMSAVMDVRKRRKDAFKDKHGVGLGFMSFFTKAVVGALKQFPRLNAEIQGEDMIIKHHYDIGIAVATEGGLVVPVVRGADRLSFAGIEGEIASLASRARDNKLGVEDLQGGTFTITNGGTFGSLMSTPILNAPQVGILGMHGIQQRPVAVNGQVEIRPMMYIALSYDHRIVDGSEAVRFLVAVKQMIEDPESLLIEG</sequence>
<dbReference type="NCBIfam" id="NF004309">
    <property type="entry name" value="PRK05704.1"/>
    <property type="match status" value="1"/>
</dbReference>
<keyword evidence="6" id="KW-0816">Tricarboxylic acid cycle</keyword>
<dbReference type="InterPro" id="IPR001078">
    <property type="entry name" value="2-oxoacid_DH_actylTfrase"/>
</dbReference>
<dbReference type="SUPFAM" id="SSF51230">
    <property type="entry name" value="Single hybrid motif"/>
    <property type="match status" value="1"/>
</dbReference>
<gene>
    <name evidence="13" type="primary">odhB</name>
    <name evidence="13" type="ORF">NZD89_09600</name>
</gene>
<proteinExistence type="inferred from homology"/>
<dbReference type="Pfam" id="PF00198">
    <property type="entry name" value="2-oxoacid_dh"/>
    <property type="match status" value="1"/>
</dbReference>
<reference evidence="13" key="1">
    <citation type="submission" date="2022-08" db="EMBL/GenBank/DDBJ databases">
        <title>Alicyclobacillus fastidiosus DSM 17978, complete genome.</title>
        <authorList>
            <person name="Wang Q."/>
            <person name="Cai R."/>
            <person name="Wang Z."/>
        </authorList>
    </citation>
    <scope>NUCLEOTIDE SEQUENCE</scope>
    <source>
        <strain evidence="13">DSM 17978</strain>
    </source>
</reference>
<accession>A0ABY6ZL21</accession>
<keyword evidence="8" id="KW-0450">Lipoyl</keyword>
<evidence type="ECO:0000256" key="5">
    <source>
        <dbReference type="ARBA" id="ARBA00011666"/>
    </source>
</evidence>
<dbReference type="EC" id="2.3.1.61" evidence="11"/>
<evidence type="ECO:0000256" key="3">
    <source>
        <dbReference type="ARBA" id="ARBA00005145"/>
    </source>
</evidence>
<dbReference type="EMBL" id="CP104067">
    <property type="protein sequence ID" value="WAH43607.1"/>
    <property type="molecule type" value="Genomic_DNA"/>
</dbReference>
<comment type="cofactor">
    <cofactor evidence="1">
        <name>(R)-lipoate</name>
        <dbReference type="ChEBI" id="CHEBI:83088"/>
    </cofactor>
</comment>
<comment type="pathway">
    <text evidence="3">Amino-acid degradation; L-lysine degradation via saccharopine pathway; glutaryl-CoA from L-lysine: step 6/6.</text>
</comment>
<dbReference type="CDD" id="cd06849">
    <property type="entry name" value="lipoyl_domain"/>
    <property type="match status" value="1"/>
</dbReference>
<evidence type="ECO:0000259" key="12">
    <source>
        <dbReference type="PROSITE" id="PS50968"/>
    </source>
</evidence>
<keyword evidence="14" id="KW-1185">Reference proteome</keyword>
<keyword evidence="7 13" id="KW-0808">Transferase</keyword>
<name>A0ABY6ZL21_9BACL</name>
<protein>
    <recommendedName>
        <fullName evidence="11">Dihydrolipoyllysine-residue succinyltransferase</fullName>
        <ecNumber evidence="11">2.3.1.61</ecNumber>
    </recommendedName>
</protein>
<dbReference type="InterPro" id="IPR050537">
    <property type="entry name" value="2-oxoacid_dehydrogenase"/>
</dbReference>
<comment type="subunit">
    <text evidence="5">Forms a 24-polypeptide structural core with octahedral symmetry. Part of the 2-oxoglutarate dehydrogenase (OGDH) complex composed of E1 (2-oxoglutarate dehydrogenase), E2 (dihydrolipoamide succinyltransferase) and E3 (dihydrolipoamide dehydrogenase); the complex contains multiple copies of the three enzymatic components (E1, E2 and E3).</text>
</comment>